<dbReference type="InterPro" id="IPR002698">
    <property type="entry name" value="FTHF_cligase"/>
</dbReference>
<organism evidence="1 2">
    <name type="scientific">Frankia casuarinae (strain DSM 45818 / CECT 9043 / HFP020203 / CcI3)</name>
    <dbReference type="NCBI Taxonomy" id="106370"/>
    <lineage>
        <taxon>Bacteria</taxon>
        <taxon>Bacillati</taxon>
        <taxon>Actinomycetota</taxon>
        <taxon>Actinomycetes</taxon>
        <taxon>Frankiales</taxon>
        <taxon>Frankiaceae</taxon>
        <taxon>Frankia</taxon>
    </lineage>
</organism>
<sequence>MNRDVHDAKQQVRDRIWALLEGEQAAPPGVHGYIPAFTGAEVAATRLAALPAWTSAHVVKAVPDRAQQPVRAHALRDGKTVYMAVPRLAEPLPFYRLDPAVLPLPPEQAADRHVAATIADPVGVDDMDPVDIVVCGSVAVNRAGVRLGKGAGYSDLEFALLQEAGLIQSTTIIVTTVHDLQVVDDDLPETRHDFSVDLIVTPTRTITCGPPHRPEGLYWQDLDDVTVSTIPVLAARRAAWLRFPGTPTAPENNQPRRRADEH</sequence>
<dbReference type="Pfam" id="PF01812">
    <property type="entry name" value="5-FTHF_cyc-lig"/>
    <property type="match status" value="1"/>
</dbReference>
<dbReference type="KEGG" id="fra:Francci3_1838"/>
<dbReference type="AlphaFoldDB" id="Q2JBX8"/>
<dbReference type="PhylomeDB" id="Q2JBX8"/>
<dbReference type="InterPro" id="IPR037171">
    <property type="entry name" value="NagB/RpiA_transferase-like"/>
</dbReference>
<accession>Q2JBX8</accession>
<dbReference type="RefSeq" id="WP_011436274.1">
    <property type="nucleotide sequence ID" value="NC_007777.1"/>
</dbReference>
<dbReference type="PANTHER" id="PTHR13017">
    <property type="entry name" value="5-FORMYLTETRAHYDROFOLATE CYCLO-LIGASE-RELATED"/>
    <property type="match status" value="1"/>
</dbReference>
<reference evidence="1 2" key="1">
    <citation type="journal article" date="2007" name="Genome Res.">
        <title>Genome characteristics of facultatively symbiotic Frankia sp. strains reflect host range and host plant biogeography.</title>
        <authorList>
            <person name="Normand P."/>
            <person name="Lapierre P."/>
            <person name="Tisa L.S."/>
            <person name="Gogarten J.P."/>
            <person name="Alloisio N."/>
            <person name="Bagnarol E."/>
            <person name="Bassi C.A."/>
            <person name="Berry A.M."/>
            <person name="Bickhart D.M."/>
            <person name="Choisne N."/>
            <person name="Couloux A."/>
            <person name="Cournoyer B."/>
            <person name="Cruveiller S."/>
            <person name="Daubin V."/>
            <person name="Demange N."/>
            <person name="Francino M.P."/>
            <person name="Goltsman E."/>
            <person name="Huang Y."/>
            <person name="Kopp O.R."/>
            <person name="Labarre L."/>
            <person name="Lapidus A."/>
            <person name="Lavire C."/>
            <person name="Marechal J."/>
            <person name="Martinez M."/>
            <person name="Mastronunzio J.E."/>
            <person name="Mullin B.C."/>
            <person name="Niemann J."/>
            <person name="Pujic P."/>
            <person name="Rawnsley T."/>
            <person name="Rouy Z."/>
            <person name="Schenowitz C."/>
            <person name="Sellstedt A."/>
            <person name="Tavares F."/>
            <person name="Tomkins J.P."/>
            <person name="Vallenet D."/>
            <person name="Valverde C."/>
            <person name="Wall L.G."/>
            <person name="Wang Y."/>
            <person name="Medigue C."/>
            <person name="Benson D.R."/>
        </authorList>
    </citation>
    <scope>NUCLEOTIDE SEQUENCE [LARGE SCALE GENOMIC DNA]</scope>
    <source>
        <strain evidence="2">DSM 45818 / CECT 9043 / CcI3</strain>
    </source>
</reference>
<dbReference type="EMBL" id="CP000249">
    <property type="protein sequence ID" value="ABD11214.1"/>
    <property type="molecule type" value="Genomic_DNA"/>
</dbReference>
<keyword evidence="2" id="KW-1185">Reference proteome</keyword>
<dbReference type="InterPro" id="IPR024185">
    <property type="entry name" value="FTHF_cligase-like_sf"/>
</dbReference>
<evidence type="ECO:0000313" key="2">
    <source>
        <dbReference type="Proteomes" id="UP000001937"/>
    </source>
</evidence>
<dbReference type="Proteomes" id="UP000001937">
    <property type="component" value="Chromosome"/>
</dbReference>
<dbReference type="eggNOG" id="COG0212">
    <property type="taxonomic scope" value="Bacteria"/>
</dbReference>
<proteinExistence type="predicted"/>
<dbReference type="Gene3D" id="3.40.50.10420">
    <property type="entry name" value="NagB/RpiA/CoA transferase-like"/>
    <property type="match status" value="1"/>
</dbReference>
<dbReference type="SUPFAM" id="SSF100950">
    <property type="entry name" value="NagB/RpiA/CoA transferase-like"/>
    <property type="match status" value="1"/>
</dbReference>
<protein>
    <submittedName>
        <fullName evidence="1">5-formyltetrahydrofolate cyclo-ligase</fullName>
    </submittedName>
</protein>
<dbReference type="OrthoDB" id="3242798at2"/>
<evidence type="ECO:0000313" key="1">
    <source>
        <dbReference type="EMBL" id="ABD11214.1"/>
    </source>
</evidence>
<name>Q2JBX8_FRACC</name>
<dbReference type="PANTHER" id="PTHR13017:SF0">
    <property type="entry name" value="METHENYLTETRAHYDROFOLATE SYNTHASE DOMAIN-CONTAINING PROTEIN"/>
    <property type="match status" value="1"/>
</dbReference>
<gene>
    <name evidence="1" type="ordered locus">Francci3_1838</name>
</gene>
<dbReference type="HOGENOM" id="CLU_031500_2_0_11"/>
<dbReference type="STRING" id="106370.Francci3_1838"/>
<dbReference type="GO" id="GO:0005737">
    <property type="term" value="C:cytoplasm"/>
    <property type="evidence" value="ECO:0007669"/>
    <property type="project" value="TreeGrafter"/>
</dbReference>